<name>A0A1M6RN80_9FIRM</name>
<evidence type="ECO:0000259" key="1">
    <source>
        <dbReference type="Pfam" id="PF08241"/>
    </source>
</evidence>
<dbReference type="RefSeq" id="WP_072967802.1">
    <property type="nucleotide sequence ID" value="NZ_FRAJ01000015.1"/>
</dbReference>
<protein>
    <submittedName>
        <fullName evidence="2">Ubiquinone biosynthesis O-methyltransferase</fullName>
    </submittedName>
</protein>
<dbReference type="EMBL" id="FRAJ01000015">
    <property type="protein sequence ID" value="SHK33904.1"/>
    <property type="molecule type" value="Genomic_DNA"/>
</dbReference>
<dbReference type="PANTHER" id="PTHR43591:SF110">
    <property type="entry name" value="RHODANESE DOMAIN-CONTAINING PROTEIN"/>
    <property type="match status" value="1"/>
</dbReference>
<dbReference type="InterPro" id="IPR013216">
    <property type="entry name" value="Methyltransf_11"/>
</dbReference>
<evidence type="ECO:0000313" key="3">
    <source>
        <dbReference type="Proteomes" id="UP000184082"/>
    </source>
</evidence>
<evidence type="ECO:0000313" key="2">
    <source>
        <dbReference type="EMBL" id="SHK33904.1"/>
    </source>
</evidence>
<dbReference type="AlphaFoldDB" id="A0A1M6RN80"/>
<accession>A0A1M6RN80</accession>
<dbReference type="Gene3D" id="3.40.50.150">
    <property type="entry name" value="Vaccinia Virus protein VP39"/>
    <property type="match status" value="1"/>
</dbReference>
<dbReference type="Proteomes" id="UP000184082">
    <property type="component" value="Unassembled WGS sequence"/>
</dbReference>
<proteinExistence type="predicted"/>
<dbReference type="SUPFAM" id="SSF53335">
    <property type="entry name" value="S-adenosyl-L-methionine-dependent methyltransferases"/>
    <property type="match status" value="1"/>
</dbReference>
<dbReference type="Pfam" id="PF08241">
    <property type="entry name" value="Methyltransf_11"/>
    <property type="match status" value="1"/>
</dbReference>
<dbReference type="STRING" id="1121266.SAMN02745883_01827"/>
<sequence>MAVFDKEANSYDSWYKTKFGSFIDMVETDLAFKLFKPKRGMKILDIGCGTGNFSIKLAKMGCKVIGIDISDEMLKIARKKAKKEGLDIEFYNMDVYNLRFEDDYFDGAFSMAAFEFIKEPERAIEEIFRVVKKKSQIMIGTINKDSKWGKLYLSEEFQKNSVFKYADFKTLDDLKKLKPEKLIKTGQCLFISPYAKENEITIENEKKLSKTEKGGFICALWIK</sequence>
<dbReference type="GO" id="GO:0008757">
    <property type="term" value="F:S-adenosylmethionine-dependent methyltransferase activity"/>
    <property type="evidence" value="ECO:0007669"/>
    <property type="project" value="InterPro"/>
</dbReference>
<keyword evidence="2" id="KW-0489">Methyltransferase</keyword>
<feature type="domain" description="Methyltransferase type 11" evidence="1">
    <location>
        <begin position="44"/>
        <end position="138"/>
    </location>
</feature>
<organism evidence="2 3">
    <name type="scientific">Caminicella sporogenes DSM 14501</name>
    <dbReference type="NCBI Taxonomy" id="1121266"/>
    <lineage>
        <taxon>Bacteria</taxon>
        <taxon>Bacillati</taxon>
        <taxon>Bacillota</taxon>
        <taxon>Clostridia</taxon>
        <taxon>Peptostreptococcales</taxon>
        <taxon>Caminicellaceae</taxon>
        <taxon>Caminicella</taxon>
    </lineage>
</organism>
<keyword evidence="3" id="KW-1185">Reference proteome</keyword>
<keyword evidence="2" id="KW-0830">Ubiquinone</keyword>
<reference evidence="2 3" key="1">
    <citation type="submission" date="2016-11" db="EMBL/GenBank/DDBJ databases">
        <authorList>
            <person name="Jaros S."/>
            <person name="Januszkiewicz K."/>
            <person name="Wedrychowicz H."/>
        </authorList>
    </citation>
    <scope>NUCLEOTIDE SEQUENCE [LARGE SCALE GENOMIC DNA]</scope>
    <source>
        <strain evidence="2 3">DSM 14501</strain>
    </source>
</reference>
<dbReference type="CDD" id="cd02440">
    <property type="entry name" value="AdoMet_MTases"/>
    <property type="match status" value="1"/>
</dbReference>
<dbReference type="PANTHER" id="PTHR43591">
    <property type="entry name" value="METHYLTRANSFERASE"/>
    <property type="match status" value="1"/>
</dbReference>
<dbReference type="InterPro" id="IPR029063">
    <property type="entry name" value="SAM-dependent_MTases_sf"/>
</dbReference>
<dbReference type="GO" id="GO:0032259">
    <property type="term" value="P:methylation"/>
    <property type="evidence" value="ECO:0007669"/>
    <property type="project" value="UniProtKB-KW"/>
</dbReference>
<gene>
    <name evidence="2" type="ORF">SAMN02745883_01827</name>
</gene>
<keyword evidence="2" id="KW-0808">Transferase</keyword>